<dbReference type="EMBL" id="JAFKCU010000002">
    <property type="protein sequence ID" value="MBN7815928.1"/>
    <property type="molecule type" value="Genomic_DNA"/>
</dbReference>
<proteinExistence type="predicted"/>
<evidence type="ECO:0008006" key="3">
    <source>
        <dbReference type="Google" id="ProtNLM"/>
    </source>
</evidence>
<dbReference type="Proteomes" id="UP000664480">
    <property type="component" value="Unassembled WGS sequence"/>
</dbReference>
<evidence type="ECO:0000313" key="1">
    <source>
        <dbReference type="EMBL" id="MBN7815928.1"/>
    </source>
</evidence>
<protein>
    <recommendedName>
        <fullName evidence="3">Fibronectin type-III domain-containing protein</fullName>
    </recommendedName>
</protein>
<keyword evidence="2" id="KW-1185">Reference proteome</keyword>
<reference evidence="1 2" key="1">
    <citation type="submission" date="2021-03" db="EMBL/GenBank/DDBJ databases">
        <title>novel species isolated from a fishpond in China.</title>
        <authorList>
            <person name="Lu H."/>
            <person name="Cai Z."/>
        </authorList>
    </citation>
    <scope>NUCLEOTIDE SEQUENCE [LARGE SCALE GENOMIC DNA]</scope>
    <source>
        <strain evidence="1 2">YJ13C</strain>
    </source>
</reference>
<gene>
    <name evidence="1" type="ORF">J0A69_10830</name>
</gene>
<name>A0ABS3CFR8_9BACT</name>
<organism evidence="1 2">
    <name type="scientific">Algoriphagus pacificus</name>
    <dbReference type="NCBI Taxonomy" id="2811234"/>
    <lineage>
        <taxon>Bacteria</taxon>
        <taxon>Pseudomonadati</taxon>
        <taxon>Bacteroidota</taxon>
        <taxon>Cytophagia</taxon>
        <taxon>Cytophagales</taxon>
        <taxon>Cyclobacteriaceae</taxon>
        <taxon>Algoriphagus</taxon>
    </lineage>
</organism>
<sequence>MEPRRLLSLMTFPQRFNGNTLTVNIVVVPRNTNPFDPWPTGLPNPATVPGFADFQPEFSLSIVKGTDDFPLSNATAPSRIPIVKKVEVKSATNKSNILKKVEENAPLKVTDTSDKLPDPVPVEKSIKKYLPISYRERFNFTQPRHPNAITDDGYSCAVRDKIPTINYKPRTTMSWGKVFANILRQPLLAKACGMIYEVELEIDQTWFEEGGYLYADIINDPYAAAQTGLLDENDGPLIKRYAAKIPELVMGESRPVFAPVLFPVLYKKPLDPSEPVPLGPWDELFMEAQTYNDGFAKIVHANQPVSGNLLEETPDGLPPQSDSGIRLGWDDEQILVWYLRQMIENPSDQGSLKRLDAPLGVMGYHIDVRQAAPGKNWESLNSIEINEAENKFAGDLESSSTELPYQVYPNKISGPNSDHYWLPMYYAHWIGKNLVTEDQDALEIYRMHEENGATLNEPQNKMVTQNKTLVPTPLETELRYGNTYEFRIRMTDISGGGPLLSDNPLNSAPSPETSVSFKRYVNPALLQVEKPLEIKNNQRTYFNALNEDETQFDANPSFEIRRPLLEYPAVVFTNKYQSIGQDPVSMLKNLAFVDKMLKPALPDPDVKKVKVRVEVKSLRMDTQLSQKGDDSYITLYETNREFPEAFDGVLNIPMEFIDVPVLNLGEPANPFLRDDLLIDAINEMEGLVLPTGRHIRISLRAVAESEGAPESYFGIIDDEEDKDSRYGKNLQFMLYKEPSTESDLLQPFEAIATVQALFLKPDTVPTVKGNIFSSLLRRESEEDQSGVVERLANALGVECKGLTLVAPKGERIAFGCNSRIRHTLAPDGSSITFATKADLYNHWLATLSYKINRDWAWDTLEDVAFVIEREFKFRKDKNTEWRRNSYLGDIELKHTVSFEALQPDRFDRVNRNYTRIIYIDALDPKNELKQNNGDLRFPDELWASYKIKPKAKPNHPELEVIETDQLSLPTVLPPAQVPKLVSVGIAFSPYERTEDYSASEARKRYLWVEFDKPVENPDDTYYCRMLANAPDQLLSGNDGEQFVPPEEAPISLDPELTRQIIPGQSDDKAGIGAMQPMTKAVDSDTHYMLPIPPGMHAESAEMFGFFTYEFRVGHGHWPDREDNLWSTAQGRFGRPLRVTGIQHPAPTLLCSLNRNENHLYVSAPFAKAVFNGKNVTSKPPRTSLWTLVYAQVFQADGRDHRNILLGEIEMKIGVRINTDPKRLKQINDLTQQVYFSPTIGKYTTGSVSINQNLIRTGNLIASIKDEHPVGTAAVTSEDIAEKLRSLGLPEDSPLSVLVVEVFGNITNIHDHLSQYRSLRAGGEMNNTINESLRAKRTETNLLSDIRPLSRGLGHFRILRTSPLTKVPFVCCPTC</sequence>
<dbReference type="RefSeq" id="WP_206586569.1">
    <property type="nucleotide sequence ID" value="NZ_JAFKCU010000002.1"/>
</dbReference>
<accession>A0ABS3CFR8</accession>
<evidence type="ECO:0000313" key="2">
    <source>
        <dbReference type="Proteomes" id="UP000664480"/>
    </source>
</evidence>
<comment type="caution">
    <text evidence="1">The sequence shown here is derived from an EMBL/GenBank/DDBJ whole genome shotgun (WGS) entry which is preliminary data.</text>
</comment>